<comment type="caution">
    <text evidence="1">The sequence shown here is derived from an EMBL/GenBank/DDBJ whole genome shotgun (WGS) entry which is preliminary data.</text>
</comment>
<accession>W7DPL4</accession>
<organism evidence="1 2">
    <name type="scientific">Commensalibacter papalotli</name>
    <name type="common">ex Servin-Garciduenas et al. 2014</name>
    <dbReference type="NCBI Taxonomy" id="1208583"/>
    <lineage>
        <taxon>Bacteria</taxon>
        <taxon>Pseudomonadati</taxon>
        <taxon>Pseudomonadota</taxon>
        <taxon>Alphaproteobacteria</taxon>
        <taxon>Acetobacterales</taxon>
        <taxon>Acetobacteraceae</taxon>
    </lineage>
</organism>
<dbReference type="Proteomes" id="UP000019250">
    <property type="component" value="Unassembled WGS sequence"/>
</dbReference>
<dbReference type="AlphaFoldDB" id="W7DPL4"/>
<proteinExistence type="predicted"/>
<reference evidence="1 2" key="1">
    <citation type="journal article" date="2014" name="Genome Announc.">
        <title>Draft Genome Sequence of Commensalibacter papalotli MX01, a Symbiont Identified from the Guts of Overwintering Monarch Butterflies.</title>
        <authorList>
            <person name="Servin-Garciduenas L.E."/>
            <person name="Sanchez-Quinto A."/>
            <person name="Martinez-Romero E."/>
        </authorList>
    </citation>
    <scope>NUCLEOTIDE SEQUENCE [LARGE SCALE GENOMIC DNA]</scope>
    <source>
        <strain evidence="2">MX-MONARCH01</strain>
    </source>
</reference>
<protein>
    <submittedName>
        <fullName evidence="1">Uncharacterized protein</fullName>
    </submittedName>
</protein>
<dbReference type="OrthoDB" id="7247356at2"/>
<gene>
    <name evidence="1" type="ORF">COMX_06210</name>
</gene>
<keyword evidence="2" id="KW-1185">Reference proteome</keyword>
<name>W7DPL4_9PROT</name>
<evidence type="ECO:0000313" key="2">
    <source>
        <dbReference type="Proteomes" id="UP000019250"/>
    </source>
</evidence>
<dbReference type="STRING" id="1208583.COMX_06210"/>
<dbReference type="RefSeq" id="WP_034338248.1">
    <property type="nucleotide sequence ID" value="NZ_ATSX01000001.1"/>
</dbReference>
<evidence type="ECO:0000313" key="1">
    <source>
        <dbReference type="EMBL" id="EUK19322.1"/>
    </source>
</evidence>
<dbReference type="eggNOG" id="COG1073">
    <property type="taxonomic scope" value="Bacteria"/>
</dbReference>
<dbReference type="EMBL" id="ATSX01000001">
    <property type="protein sequence ID" value="EUK19322.1"/>
    <property type="molecule type" value="Genomic_DNA"/>
</dbReference>
<sequence length="454" mass="52771">MIIFEGEELLLHYHEGTSDYILITFTSADQTEQAQNNYFLKPIVEKYDLSCLGITTKFDNYYQHSDMYHIIPLCNEIAIKYKKILVTGLSMAAYAALKFSASLNADVVFAMGARYTLDANIASVSGIMQRTVDRLDPHSIVQTTIQSHEVSGKIYIAHDTYQGSVGYNAIDHEHIDKIRENLPNTVLVPVLFAHHLVINSLKGSEEFKSILDMLIAGNDQDVIQQVVKIRRHHIHNIYSKIKLLRHRYPLLVFKLLASKVFSTVKNNHIIFDDNENNLLLIYSLCKNNHHQQSRNLLRLCFLRAYLKCSFYEADQINSRHNMDDNNSLSHLPYLIAHNYYILVYDQAKKKIIPVRDFIYNTHCLPVRLYGDQSGYRLVCVWEDVLFKLHYRKGEILITPFVFEDQQEDIIVVEKQENIAIIYSKDRKLCFQVDLQGNGNFYPNKPREWEQFAII</sequence>